<dbReference type="EMBL" id="JAQLWO010000038">
    <property type="protein sequence ID" value="MDB7908577.1"/>
    <property type="molecule type" value="Genomic_DNA"/>
</dbReference>
<evidence type="ECO:0000313" key="1">
    <source>
        <dbReference type="EMBL" id="MDB7908577.1"/>
    </source>
</evidence>
<name>A0AAW6C9E8_FLAPL</name>
<gene>
    <name evidence="1" type="ORF">PND83_21575</name>
</gene>
<comment type="caution">
    <text evidence="1">The sequence shown here is derived from an EMBL/GenBank/DDBJ whole genome shotgun (WGS) entry which is preliminary data.</text>
</comment>
<proteinExistence type="predicted"/>
<dbReference type="Proteomes" id="UP001211006">
    <property type="component" value="Unassembled WGS sequence"/>
</dbReference>
<evidence type="ECO:0000313" key="2">
    <source>
        <dbReference type="Proteomes" id="UP001211006"/>
    </source>
</evidence>
<reference evidence="1" key="1">
    <citation type="submission" date="2023-01" db="EMBL/GenBank/DDBJ databases">
        <title>Human gut microbiome strain richness.</title>
        <authorList>
            <person name="Chen-Liaw A."/>
        </authorList>
    </citation>
    <scope>NUCLEOTIDE SEQUENCE</scope>
    <source>
        <strain evidence="1">2225st1_A6_2225SCRN_200828</strain>
    </source>
</reference>
<protein>
    <submittedName>
        <fullName evidence="1">Uncharacterized protein</fullName>
    </submittedName>
</protein>
<dbReference type="RefSeq" id="WP_130849669.1">
    <property type="nucleotide sequence ID" value="NZ_JADMVC010000026.1"/>
</dbReference>
<dbReference type="AlphaFoldDB" id="A0AAW6C9E8"/>
<dbReference type="Pfam" id="PF24829">
    <property type="entry name" value="Phage_connect_2"/>
    <property type="match status" value="1"/>
</dbReference>
<organism evidence="1 2">
    <name type="scientific">Flavonifractor plautii</name>
    <name type="common">Fusobacterium plautii</name>
    <dbReference type="NCBI Taxonomy" id="292800"/>
    <lineage>
        <taxon>Bacteria</taxon>
        <taxon>Bacillati</taxon>
        <taxon>Bacillota</taxon>
        <taxon>Clostridia</taxon>
        <taxon>Eubacteriales</taxon>
        <taxon>Oscillospiraceae</taxon>
        <taxon>Flavonifractor</taxon>
    </lineage>
</organism>
<dbReference type="InterPro" id="IPR056951">
    <property type="entry name" value="Phage_connect_2"/>
</dbReference>
<sequence length="127" mass="13749">MEITESVLTSVKKLLGIDEGYTHFDADIVMHINSVFSILTQMGVGPANGFSITGKDEGWSDFISGGAVLPLVKSYVGLKVRLLFDPPLSSAAVESMNRQISEFEWRLFVAADPVEPTSGKEELQNGA</sequence>
<accession>A0AAW6C9E8</accession>